<keyword evidence="3" id="KW-1185">Reference proteome</keyword>
<protein>
    <submittedName>
        <fullName evidence="2">Uncharacterized protein</fullName>
    </submittedName>
</protein>
<gene>
    <name evidence="2" type="ORF">YP76_01785</name>
</gene>
<reference evidence="2 3" key="1">
    <citation type="submission" date="2015-04" db="EMBL/GenBank/DDBJ databases">
        <title>Genome sequence of aromatic hydrocarbons-degrading Sphingobium chungbukense DJ77.</title>
        <authorList>
            <person name="Kim Y.-C."/>
            <person name="Chae J.-C."/>
        </authorList>
    </citation>
    <scope>NUCLEOTIDE SEQUENCE [LARGE SCALE GENOMIC DNA]</scope>
    <source>
        <strain evidence="2 3">DJ77</strain>
    </source>
</reference>
<evidence type="ECO:0000313" key="3">
    <source>
        <dbReference type="Proteomes" id="UP000033874"/>
    </source>
</evidence>
<keyword evidence="1" id="KW-0812">Transmembrane</keyword>
<organism evidence="2 3">
    <name type="scientific">Sphingobium chungbukense</name>
    <dbReference type="NCBI Taxonomy" id="56193"/>
    <lineage>
        <taxon>Bacteria</taxon>
        <taxon>Pseudomonadati</taxon>
        <taxon>Pseudomonadota</taxon>
        <taxon>Alphaproteobacteria</taxon>
        <taxon>Sphingomonadales</taxon>
        <taxon>Sphingomonadaceae</taxon>
        <taxon>Sphingobium</taxon>
    </lineage>
</organism>
<proteinExistence type="predicted"/>
<name>A0A0M3AVB9_9SPHN</name>
<feature type="transmembrane region" description="Helical" evidence="1">
    <location>
        <begin position="58"/>
        <end position="76"/>
    </location>
</feature>
<keyword evidence="1" id="KW-1133">Transmembrane helix</keyword>
<accession>A0A0M3AVB9</accession>
<evidence type="ECO:0000256" key="1">
    <source>
        <dbReference type="SAM" id="Phobius"/>
    </source>
</evidence>
<dbReference type="PATRIC" id="fig|56193.3.peg.367"/>
<sequence>MRPPDGRPTLGKDDSLMALARRIPPQVEEGLVRLLLPSLAVAAILMFFTTIYRLVDDPLVAGVMAVIVPMIFLPLFRKEGIN</sequence>
<keyword evidence="1" id="KW-0472">Membrane</keyword>
<dbReference type="Proteomes" id="UP000033874">
    <property type="component" value="Unassembled WGS sequence"/>
</dbReference>
<dbReference type="EMBL" id="LBIC01000001">
    <property type="protein sequence ID" value="KKW94132.1"/>
    <property type="molecule type" value="Genomic_DNA"/>
</dbReference>
<feature type="transmembrane region" description="Helical" evidence="1">
    <location>
        <begin position="31"/>
        <end position="52"/>
    </location>
</feature>
<dbReference type="AlphaFoldDB" id="A0A0M3AVB9"/>
<comment type="caution">
    <text evidence="2">The sequence shown here is derived from an EMBL/GenBank/DDBJ whole genome shotgun (WGS) entry which is preliminary data.</text>
</comment>
<evidence type="ECO:0000313" key="2">
    <source>
        <dbReference type="EMBL" id="KKW94132.1"/>
    </source>
</evidence>